<dbReference type="GO" id="GO:0005886">
    <property type="term" value="C:plasma membrane"/>
    <property type="evidence" value="ECO:0007669"/>
    <property type="project" value="UniProtKB-SubCell"/>
</dbReference>
<dbReference type="GO" id="GO:0005254">
    <property type="term" value="F:chloride channel activity"/>
    <property type="evidence" value="ECO:0007669"/>
    <property type="project" value="InterPro"/>
</dbReference>
<keyword evidence="2" id="KW-0813">Transport</keyword>
<dbReference type="InParanoid" id="A0A2V0NPN6"/>
<evidence type="ECO:0000313" key="9">
    <source>
        <dbReference type="EMBL" id="GBF87460.1"/>
    </source>
</evidence>
<dbReference type="AlphaFoldDB" id="A0A2V0NPN6"/>
<feature type="transmembrane region" description="Helical" evidence="8">
    <location>
        <begin position="304"/>
        <end position="324"/>
    </location>
</feature>
<gene>
    <name evidence="9" type="ORF">Rsub_00171</name>
</gene>
<evidence type="ECO:0000256" key="5">
    <source>
        <dbReference type="ARBA" id="ARBA00022989"/>
    </source>
</evidence>
<keyword evidence="6" id="KW-0406">Ion transport</keyword>
<protein>
    <submittedName>
        <fullName evidence="9">Uncharacterized protein</fullName>
    </submittedName>
</protein>
<sequence>MTRLGQRSVVLTPAAAAAGTAAAAEPRPPRSANPLLRAYHWLVYDTRPDLVSCKTRVQHWRALSSQCRYLHSLFAYLGPPSHLLWHIKMPLAANMAVAALAIVNARLNLTPLASPDSATATTLTWRLSTFTLALLLTFRVGRSYERWWLARQAFGSVGGAAVSVATMAVLWVGDPQLKAEIVRWCSLWQPSVWHYVSFTDLATVAPDAAALLNAEELTFYNAAPKARLVVTMRLRQLLACAGLDVGQFTAVDAVIAGGIVAQGNCGRILFQAMPYTLTLLCTGFVEIWLLLLPLALFGDKDMDPWHVGLEVLLYALISILLLSIDEAATQLEQPFPFLPLGEIVKSTRRDISL</sequence>
<dbReference type="PANTHER" id="PTHR33281">
    <property type="entry name" value="UPF0187 PROTEIN YNEE"/>
    <property type="match status" value="1"/>
</dbReference>
<evidence type="ECO:0000256" key="8">
    <source>
        <dbReference type="SAM" id="Phobius"/>
    </source>
</evidence>
<accession>A0A2V0NPN6</accession>
<evidence type="ECO:0000256" key="6">
    <source>
        <dbReference type="ARBA" id="ARBA00023065"/>
    </source>
</evidence>
<keyword evidence="4 8" id="KW-0812">Transmembrane</keyword>
<evidence type="ECO:0000256" key="4">
    <source>
        <dbReference type="ARBA" id="ARBA00022692"/>
    </source>
</evidence>
<name>A0A2V0NPN6_9CHLO</name>
<proteinExistence type="predicted"/>
<evidence type="ECO:0000256" key="7">
    <source>
        <dbReference type="ARBA" id="ARBA00023136"/>
    </source>
</evidence>
<comment type="subcellular location">
    <subcellularLocation>
        <location evidence="1">Cell membrane</location>
        <topology evidence="1">Multi-pass membrane protein</topology>
    </subcellularLocation>
</comment>
<keyword evidence="5 8" id="KW-1133">Transmembrane helix</keyword>
<feature type="transmembrane region" description="Helical" evidence="8">
    <location>
        <begin position="277"/>
        <end position="298"/>
    </location>
</feature>
<dbReference type="EMBL" id="BDRX01000001">
    <property type="protein sequence ID" value="GBF87460.1"/>
    <property type="molecule type" value="Genomic_DNA"/>
</dbReference>
<dbReference type="Proteomes" id="UP000247498">
    <property type="component" value="Unassembled WGS sequence"/>
</dbReference>
<organism evidence="9 10">
    <name type="scientific">Raphidocelis subcapitata</name>
    <dbReference type="NCBI Taxonomy" id="307507"/>
    <lineage>
        <taxon>Eukaryota</taxon>
        <taxon>Viridiplantae</taxon>
        <taxon>Chlorophyta</taxon>
        <taxon>core chlorophytes</taxon>
        <taxon>Chlorophyceae</taxon>
        <taxon>CS clade</taxon>
        <taxon>Sphaeropleales</taxon>
        <taxon>Selenastraceae</taxon>
        <taxon>Raphidocelis</taxon>
    </lineage>
</organism>
<dbReference type="STRING" id="307507.A0A2V0NPN6"/>
<dbReference type="OrthoDB" id="539834at2759"/>
<dbReference type="Pfam" id="PF25539">
    <property type="entry name" value="Bestrophin_2"/>
    <property type="match status" value="1"/>
</dbReference>
<dbReference type="InterPro" id="IPR044669">
    <property type="entry name" value="YneE/VCCN1/2-like"/>
</dbReference>
<dbReference type="PANTHER" id="PTHR33281:SF19">
    <property type="entry name" value="VOLTAGE-DEPENDENT ANION CHANNEL-FORMING PROTEIN YNEE"/>
    <property type="match status" value="1"/>
</dbReference>
<reference evidence="9 10" key="1">
    <citation type="journal article" date="2018" name="Sci. Rep.">
        <title>Raphidocelis subcapitata (=Pseudokirchneriella subcapitata) provides an insight into genome evolution and environmental adaptations in the Sphaeropleales.</title>
        <authorList>
            <person name="Suzuki S."/>
            <person name="Yamaguchi H."/>
            <person name="Nakajima N."/>
            <person name="Kawachi M."/>
        </authorList>
    </citation>
    <scope>NUCLEOTIDE SEQUENCE [LARGE SCALE GENOMIC DNA]</scope>
    <source>
        <strain evidence="9 10">NIES-35</strain>
    </source>
</reference>
<keyword evidence="7 8" id="KW-0472">Membrane</keyword>
<comment type="caution">
    <text evidence="9">The sequence shown here is derived from an EMBL/GenBank/DDBJ whole genome shotgun (WGS) entry which is preliminary data.</text>
</comment>
<evidence type="ECO:0000256" key="1">
    <source>
        <dbReference type="ARBA" id="ARBA00004651"/>
    </source>
</evidence>
<evidence type="ECO:0000256" key="3">
    <source>
        <dbReference type="ARBA" id="ARBA00022475"/>
    </source>
</evidence>
<keyword evidence="3" id="KW-1003">Cell membrane</keyword>
<evidence type="ECO:0000256" key="2">
    <source>
        <dbReference type="ARBA" id="ARBA00022448"/>
    </source>
</evidence>
<evidence type="ECO:0000313" key="10">
    <source>
        <dbReference type="Proteomes" id="UP000247498"/>
    </source>
</evidence>
<keyword evidence="10" id="KW-1185">Reference proteome</keyword>